<evidence type="ECO:0000313" key="3">
    <source>
        <dbReference type="Proteomes" id="UP000028995"/>
    </source>
</evidence>
<reference evidence="2 3" key="1">
    <citation type="submission" date="2014-03" db="EMBL/GenBank/DDBJ databases">
        <title>Genomics of Bifidobacteria.</title>
        <authorList>
            <person name="Ventura M."/>
            <person name="Milani C."/>
            <person name="Lugli G.A."/>
        </authorList>
    </citation>
    <scope>NUCLEOTIDE SEQUENCE [LARGE SCALE GENOMIC DNA]</scope>
    <source>
        <strain evidence="2 3">LMG 10510</strain>
    </source>
</reference>
<dbReference type="RefSeq" id="WP_024540711.1">
    <property type="nucleotide sequence ID" value="NZ_JGYU01000001.1"/>
</dbReference>
<keyword evidence="3" id="KW-1185">Reference proteome</keyword>
<feature type="compositionally biased region" description="Low complexity" evidence="1">
    <location>
        <begin position="91"/>
        <end position="100"/>
    </location>
</feature>
<proteinExistence type="predicted"/>
<feature type="region of interest" description="Disordered" evidence="1">
    <location>
        <begin position="1"/>
        <end position="102"/>
    </location>
</feature>
<evidence type="ECO:0000313" key="2">
    <source>
        <dbReference type="EMBL" id="KFI58470.1"/>
    </source>
</evidence>
<protein>
    <submittedName>
        <fullName evidence="2">Uncharacterized protein</fullName>
    </submittedName>
</protein>
<name>A0A087AI70_9BIFI</name>
<gene>
    <name evidence="2" type="ORF">BCHO_0516</name>
</gene>
<sequence>MGYGDDPSYGPPFGDSDHPHPYSQGPSFGQYGRPADPYGCPGQGGTGANGAGDAQPNLGTTQSPFPYPTAGSGSGYGYRPGQSPHDRGPRPQRGPYGPYDRPYDRYGSFPYFSMPKQPERHGSDAKIAIGVVAAVLASSLALSWALTGTTPPMSDGVVPYAVSQQTEADCATGAAMAT</sequence>
<dbReference type="AlphaFoldDB" id="A0A087AI70"/>
<organism evidence="2 3">
    <name type="scientific">Bifidobacterium choerinum</name>
    <dbReference type="NCBI Taxonomy" id="35760"/>
    <lineage>
        <taxon>Bacteria</taxon>
        <taxon>Bacillati</taxon>
        <taxon>Actinomycetota</taxon>
        <taxon>Actinomycetes</taxon>
        <taxon>Bifidobacteriales</taxon>
        <taxon>Bifidobacteriaceae</taxon>
        <taxon>Bifidobacterium</taxon>
    </lineage>
</organism>
<feature type="compositionally biased region" description="Gly residues" evidence="1">
    <location>
        <begin position="41"/>
        <end position="50"/>
    </location>
</feature>
<accession>A0A087AI70</accession>
<dbReference type="Proteomes" id="UP000028995">
    <property type="component" value="Unassembled WGS sequence"/>
</dbReference>
<evidence type="ECO:0000256" key="1">
    <source>
        <dbReference type="SAM" id="MobiDB-lite"/>
    </source>
</evidence>
<dbReference type="EMBL" id="JGYU01000001">
    <property type="protein sequence ID" value="KFI58470.1"/>
    <property type="molecule type" value="Genomic_DNA"/>
</dbReference>
<comment type="caution">
    <text evidence="2">The sequence shown here is derived from an EMBL/GenBank/DDBJ whole genome shotgun (WGS) entry which is preliminary data.</text>
</comment>